<evidence type="ECO:0000313" key="2">
    <source>
        <dbReference type="Proteomes" id="UP000697995"/>
    </source>
</evidence>
<accession>A0ABS1D602</accession>
<protein>
    <submittedName>
        <fullName evidence="1">Uncharacterized protein</fullName>
    </submittedName>
</protein>
<name>A0ABS1D602_9PROT</name>
<sequence>PWARLPGAAPAGAPMVAAARLLERYAGAGGSYRHLDLLLEGVRAADHAWPRLRCKLAVNGTRPVLEFRQRPDWPVIFEHWPQTPADAAGPYLHLTEDLLVGGFAATLATDRDRATLATVLRLLPAVVAATARDATTDPDDYEGWIAAARRLAATLPG</sequence>
<reference evidence="1 2" key="1">
    <citation type="journal article" date="2020" name="Microorganisms">
        <title>Osmotic Adaptation and Compatible Solute Biosynthesis of Phototrophic Bacteria as Revealed from Genome Analyses.</title>
        <authorList>
            <person name="Imhoff J.F."/>
            <person name="Rahn T."/>
            <person name="Kunzel S."/>
            <person name="Keller A."/>
            <person name="Neulinger S.C."/>
        </authorList>
    </citation>
    <scope>NUCLEOTIDE SEQUENCE [LARGE SCALE GENOMIC DNA]</scope>
    <source>
        <strain evidence="1 2">DSM 15382</strain>
    </source>
</reference>
<keyword evidence="2" id="KW-1185">Reference proteome</keyword>
<proteinExistence type="predicted"/>
<dbReference type="Proteomes" id="UP000697995">
    <property type="component" value="Unassembled WGS sequence"/>
</dbReference>
<organism evidence="1 2">
    <name type="scientific">Paracraurococcus ruber</name>
    <dbReference type="NCBI Taxonomy" id="77675"/>
    <lineage>
        <taxon>Bacteria</taxon>
        <taxon>Pseudomonadati</taxon>
        <taxon>Pseudomonadota</taxon>
        <taxon>Alphaproteobacteria</taxon>
        <taxon>Acetobacterales</taxon>
        <taxon>Roseomonadaceae</taxon>
        <taxon>Paracraurococcus</taxon>
    </lineage>
</organism>
<gene>
    <name evidence="1" type="ORF">CKO45_29470</name>
</gene>
<comment type="caution">
    <text evidence="1">The sequence shown here is derived from an EMBL/GenBank/DDBJ whole genome shotgun (WGS) entry which is preliminary data.</text>
</comment>
<evidence type="ECO:0000313" key="1">
    <source>
        <dbReference type="EMBL" id="MBK1662318.1"/>
    </source>
</evidence>
<dbReference type="EMBL" id="NRSG01000519">
    <property type="protein sequence ID" value="MBK1662318.1"/>
    <property type="molecule type" value="Genomic_DNA"/>
</dbReference>
<feature type="non-terminal residue" evidence="1">
    <location>
        <position position="1"/>
    </location>
</feature>
<dbReference type="RefSeq" id="WP_207191790.1">
    <property type="nucleotide sequence ID" value="NZ_NRSG01000519.1"/>
</dbReference>